<dbReference type="RefSeq" id="WP_093142389.1">
    <property type="nucleotide sequence ID" value="NZ_BMWO01000002.1"/>
</dbReference>
<dbReference type="Proteomes" id="UP000199321">
    <property type="component" value="Unassembled WGS sequence"/>
</dbReference>
<evidence type="ECO:0000313" key="3">
    <source>
        <dbReference type="Proteomes" id="UP000199321"/>
    </source>
</evidence>
<sequence>MKTFFLILGTFMLFANCKEATADDTVLTSEKAVTINTTEVLKKELELNQIQGKWYYNGEVFSGYSLRFYPNDTLAERIGYDQGKREGIARKWSENGVLRIESYYKNNRLDSVYKSWWENGQLAAQSNYVNGIKQGTEKEWYATGQLAKQRNLLDGKEDGMQKAWLENGSLYINYEAKNGRIFGMRRANSCYKLEDEKVIRDKKI</sequence>
<feature type="chain" id="PRO_5011483617" evidence="1">
    <location>
        <begin position="23"/>
        <end position="204"/>
    </location>
</feature>
<name>A0A1G7EWV2_9FLAO</name>
<accession>A0A1G7EWV2</accession>
<evidence type="ECO:0000256" key="1">
    <source>
        <dbReference type="SAM" id="SignalP"/>
    </source>
</evidence>
<dbReference type="Gene3D" id="3.90.930.1">
    <property type="match status" value="1"/>
</dbReference>
<dbReference type="InterPro" id="IPR011652">
    <property type="entry name" value="MORN_2"/>
</dbReference>
<dbReference type="EMBL" id="FNBA01000002">
    <property type="protein sequence ID" value="SDE68153.1"/>
    <property type="molecule type" value="Genomic_DNA"/>
</dbReference>
<dbReference type="AlphaFoldDB" id="A0A1G7EWV2"/>
<reference evidence="2 3" key="1">
    <citation type="submission" date="2016-10" db="EMBL/GenBank/DDBJ databases">
        <authorList>
            <person name="de Groot N.N."/>
        </authorList>
    </citation>
    <scope>NUCLEOTIDE SEQUENCE [LARGE SCALE GENOMIC DNA]</scope>
    <source>
        <strain evidence="2 3">DSM 16195</strain>
    </source>
</reference>
<gene>
    <name evidence="2" type="ORF">SAMN05421855_102194</name>
</gene>
<dbReference type="SUPFAM" id="SSF82185">
    <property type="entry name" value="Histone H3 K4-specific methyltransferase SET7/9 N-terminal domain"/>
    <property type="match status" value="1"/>
</dbReference>
<keyword evidence="3" id="KW-1185">Reference proteome</keyword>
<protein>
    <submittedName>
        <fullName evidence="2">Antitoxin component YwqK of the YwqJK toxin-antitoxin module</fullName>
    </submittedName>
</protein>
<feature type="signal peptide" evidence="1">
    <location>
        <begin position="1"/>
        <end position="22"/>
    </location>
</feature>
<evidence type="ECO:0000313" key="2">
    <source>
        <dbReference type="EMBL" id="SDE68153.1"/>
    </source>
</evidence>
<proteinExistence type="predicted"/>
<dbReference type="OrthoDB" id="6334863at2"/>
<keyword evidence="1" id="KW-0732">Signal</keyword>
<dbReference type="STRING" id="227084.SAMN05421855_102194"/>
<organism evidence="2 3">
    <name type="scientific">Ulvibacter litoralis</name>
    <dbReference type="NCBI Taxonomy" id="227084"/>
    <lineage>
        <taxon>Bacteria</taxon>
        <taxon>Pseudomonadati</taxon>
        <taxon>Bacteroidota</taxon>
        <taxon>Flavobacteriia</taxon>
        <taxon>Flavobacteriales</taxon>
        <taxon>Flavobacteriaceae</taxon>
        <taxon>Ulvibacter</taxon>
    </lineage>
</organism>
<dbReference type="Pfam" id="PF07661">
    <property type="entry name" value="MORN_2"/>
    <property type="match status" value="3"/>
</dbReference>